<dbReference type="PIRSF" id="PIRSF002741">
    <property type="entry name" value="MppA"/>
    <property type="match status" value="1"/>
</dbReference>
<dbReference type="GO" id="GO:0043190">
    <property type="term" value="C:ATP-binding cassette (ABC) transporter complex"/>
    <property type="evidence" value="ECO:0007669"/>
    <property type="project" value="InterPro"/>
</dbReference>
<comment type="caution">
    <text evidence="4">The sequence shown here is derived from an EMBL/GenBank/DDBJ whole genome shotgun (WGS) entry which is preliminary data.</text>
</comment>
<feature type="chain" id="PRO_5019129345" evidence="2">
    <location>
        <begin position="20"/>
        <end position="612"/>
    </location>
</feature>
<dbReference type="PANTHER" id="PTHR30290:SF34">
    <property type="entry name" value="ABC TRANSPORTER, PERIPLASMIC OLIGO-PEPTIDE BINDING PROTEIN, PUTATIVE-RELATED"/>
    <property type="match status" value="1"/>
</dbReference>
<dbReference type="InterPro" id="IPR030678">
    <property type="entry name" value="Peptide/Ni-bd"/>
</dbReference>
<organism evidence="4 5">
    <name type="scientific">Deinococcus radiophilus</name>
    <dbReference type="NCBI Taxonomy" id="32062"/>
    <lineage>
        <taxon>Bacteria</taxon>
        <taxon>Thermotogati</taxon>
        <taxon>Deinococcota</taxon>
        <taxon>Deinococci</taxon>
        <taxon>Deinococcales</taxon>
        <taxon>Deinococcaceae</taxon>
        <taxon>Deinococcus</taxon>
    </lineage>
</organism>
<dbReference type="GO" id="GO:0015833">
    <property type="term" value="P:peptide transport"/>
    <property type="evidence" value="ECO:0007669"/>
    <property type="project" value="TreeGrafter"/>
</dbReference>
<name>A0A431W678_9DEIO</name>
<proteinExistence type="predicted"/>
<dbReference type="RefSeq" id="WP_126350918.1">
    <property type="nucleotide sequence ID" value="NZ_RXPE01000001.1"/>
</dbReference>
<evidence type="ECO:0000313" key="4">
    <source>
        <dbReference type="EMBL" id="RTR30890.1"/>
    </source>
</evidence>
<dbReference type="OrthoDB" id="9796817at2"/>
<evidence type="ECO:0000256" key="2">
    <source>
        <dbReference type="SAM" id="SignalP"/>
    </source>
</evidence>
<protein>
    <submittedName>
        <fullName evidence="4">ABC transporter substrate-binding protein</fullName>
    </submittedName>
</protein>
<dbReference type="Gene3D" id="3.40.190.10">
    <property type="entry name" value="Periplasmic binding protein-like II"/>
    <property type="match status" value="1"/>
</dbReference>
<keyword evidence="2" id="KW-0732">Signal</keyword>
<accession>A0A431W678</accession>
<feature type="region of interest" description="Disordered" evidence="1">
    <location>
        <begin position="22"/>
        <end position="66"/>
    </location>
</feature>
<reference evidence="4 5" key="1">
    <citation type="submission" date="2018-12" db="EMBL/GenBank/DDBJ databases">
        <title>Deinococcus radiophilus ATCC 27603 genome sequencing and assembly.</title>
        <authorList>
            <person name="Maclea K.S."/>
            <person name="Maynard C.R."/>
        </authorList>
    </citation>
    <scope>NUCLEOTIDE SEQUENCE [LARGE SCALE GENOMIC DNA]</scope>
    <source>
        <strain evidence="4 5">ATCC 27603</strain>
    </source>
</reference>
<dbReference type="AlphaFoldDB" id="A0A431W678"/>
<feature type="domain" description="Solute-binding protein family 5" evidence="3">
    <location>
        <begin position="113"/>
        <end position="526"/>
    </location>
</feature>
<dbReference type="SUPFAM" id="SSF53850">
    <property type="entry name" value="Periplasmic binding protein-like II"/>
    <property type="match status" value="1"/>
</dbReference>
<gene>
    <name evidence="4" type="ORF">EJ104_01170</name>
</gene>
<dbReference type="PANTHER" id="PTHR30290">
    <property type="entry name" value="PERIPLASMIC BINDING COMPONENT OF ABC TRANSPORTER"/>
    <property type="match status" value="1"/>
</dbReference>
<dbReference type="Gene3D" id="3.10.105.10">
    <property type="entry name" value="Dipeptide-binding Protein, Domain 3"/>
    <property type="match status" value="1"/>
</dbReference>
<dbReference type="InterPro" id="IPR000914">
    <property type="entry name" value="SBP_5_dom"/>
</dbReference>
<evidence type="ECO:0000259" key="3">
    <source>
        <dbReference type="Pfam" id="PF00496"/>
    </source>
</evidence>
<dbReference type="PROSITE" id="PS51257">
    <property type="entry name" value="PROKAR_LIPOPROTEIN"/>
    <property type="match status" value="1"/>
</dbReference>
<dbReference type="Proteomes" id="UP000277766">
    <property type="component" value="Unassembled WGS sequence"/>
</dbReference>
<feature type="signal peptide" evidence="2">
    <location>
        <begin position="1"/>
        <end position="19"/>
    </location>
</feature>
<dbReference type="GO" id="GO:1904680">
    <property type="term" value="F:peptide transmembrane transporter activity"/>
    <property type="evidence" value="ECO:0007669"/>
    <property type="project" value="TreeGrafter"/>
</dbReference>
<keyword evidence="5" id="KW-1185">Reference proteome</keyword>
<dbReference type="GO" id="GO:0042597">
    <property type="term" value="C:periplasmic space"/>
    <property type="evidence" value="ECO:0007669"/>
    <property type="project" value="UniProtKB-ARBA"/>
</dbReference>
<evidence type="ECO:0000313" key="5">
    <source>
        <dbReference type="Proteomes" id="UP000277766"/>
    </source>
</evidence>
<dbReference type="CDD" id="cd08512">
    <property type="entry name" value="PBP2_NikA_DppA_OppA_like_7"/>
    <property type="match status" value="1"/>
</dbReference>
<sequence length="612" mass="66190">MKKPAILLTTLALMLAACNDTTQTTTETTTDAGETTTQTTETTETTETATPEATNAVTEGGGSKTGKENYVYMASSDLPTLDPGNTYDTASGAVLENVYETLVAYKGSSLTDLEGLLATEWEANADGTEYRFTLRPDVKFHSGNTMTCADAEYTFQRNLVTNSAESGNWFFAESLLGTGANANDDDTVTWERIDNAVQCDGETLVFTLPKTDPAFLSKLAYTGQSIVDSKHAIEIGEWDGTGDTMADWVGVDLSGSALSKDASGTGAYRLASSDATNTTLTAFEDYWGGAPAIKNWVRQIVPEDSSRIQALLSGDADLIDAGSREVVETQIAGQPGISVMDTTTDLSARGLIMNQDLEGSQNIGSGNWGDGVPTNFFADAQMRECFVKAFDSDAYIEQVQRGKGEKMNFLLPKSFLGYDESVPYQSVDLEGAQAACEAAHGGAAWENGFTLNAAIQENAPTLQTAMEILKANIEQMNPKFRVNIVTKPWSEIIDSSNVEAMVYGGRAPDYADPDNFVHTMYHSEGYYAPRTHISDPEIDGWIDEARSTIDEAERKALYSQIANKAAAENYYIILPNAIGIMATPNNVQGRTLETRNQMRAGGWLIKDLSKTE</sequence>
<dbReference type="EMBL" id="RXPE01000001">
    <property type="protein sequence ID" value="RTR30890.1"/>
    <property type="molecule type" value="Genomic_DNA"/>
</dbReference>
<evidence type="ECO:0000256" key="1">
    <source>
        <dbReference type="SAM" id="MobiDB-lite"/>
    </source>
</evidence>
<dbReference type="InterPro" id="IPR039424">
    <property type="entry name" value="SBP_5"/>
</dbReference>
<dbReference type="Pfam" id="PF00496">
    <property type="entry name" value="SBP_bac_5"/>
    <property type="match status" value="1"/>
</dbReference>
<feature type="compositionally biased region" description="Low complexity" evidence="1">
    <location>
        <begin position="22"/>
        <end position="58"/>
    </location>
</feature>